<protein>
    <submittedName>
        <fullName evidence="2">Uncharacterized protein</fullName>
    </submittedName>
</protein>
<reference evidence="2 3" key="1">
    <citation type="submission" date="2013-04" db="EMBL/GenBank/DDBJ databases">
        <title>The Genome Sequence of Sutterella wadsworthensis HGA0223.</title>
        <authorList>
            <consortium name="The Broad Institute Genomics Platform"/>
            <person name="Earl A."/>
            <person name="Ward D."/>
            <person name="Feldgarden M."/>
            <person name="Gevers D."/>
            <person name="Schmidt T.M."/>
            <person name="Dover J."/>
            <person name="Dai D."/>
            <person name="Walker B."/>
            <person name="Young S."/>
            <person name="Zeng Q."/>
            <person name="Gargeya S."/>
            <person name="Fitzgerald M."/>
            <person name="Haas B."/>
            <person name="Abouelleil A."/>
            <person name="Allen A.W."/>
            <person name="Alvarado L."/>
            <person name="Arachchi H.M."/>
            <person name="Berlin A.M."/>
            <person name="Chapman S.B."/>
            <person name="Gainer-Dewar J."/>
            <person name="Goldberg J."/>
            <person name="Griggs A."/>
            <person name="Gujja S."/>
            <person name="Hansen M."/>
            <person name="Howarth C."/>
            <person name="Imamovic A."/>
            <person name="Ireland A."/>
            <person name="Larimer J."/>
            <person name="McCowan C."/>
            <person name="Murphy C."/>
            <person name="Pearson M."/>
            <person name="Poon T.W."/>
            <person name="Priest M."/>
            <person name="Roberts A."/>
            <person name="Saif S."/>
            <person name="Shea T."/>
            <person name="Sisk P."/>
            <person name="Sykes S."/>
            <person name="Wortman J."/>
            <person name="Nusbaum C."/>
            <person name="Birren B."/>
        </authorList>
    </citation>
    <scope>NUCLEOTIDE SEQUENCE [LARGE SCALE GENOMIC DNA]</scope>
    <source>
        <strain evidence="2 3">HGA0223</strain>
    </source>
</reference>
<evidence type="ECO:0000313" key="3">
    <source>
        <dbReference type="Proteomes" id="UP000014400"/>
    </source>
</evidence>
<evidence type="ECO:0000256" key="1">
    <source>
        <dbReference type="SAM" id="Phobius"/>
    </source>
</evidence>
<dbReference type="HOGENOM" id="CLU_221514_0_0_4"/>
<feature type="transmembrane region" description="Helical" evidence="1">
    <location>
        <begin position="6"/>
        <end position="24"/>
    </location>
</feature>
<proteinExistence type="predicted"/>
<dbReference type="AlphaFoldDB" id="S3BTM9"/>
<keyword evidence="3" id="KW-1185">Reference proteome</keyword>
<dbReference type="Proteomes" id="UP000014400">
    <property type="component" value="Unassembled WGS sequence"/>
</dbReference>
<name>S3BTM9_9BURK</name>
<sequence>MSYFYWIMALGFAVVLAAVIETTVTRNDD</sequence>
<dbReference type="EMBL" id="ATCF01000038">
    <property type="protein sequence ID" value="EPD97537.1"/>
    <property type="molecule type" value="Genomic_DNA"/>
</dbReference>
<gene>
    <name evidence="2" type="ORF">HMPREF1476_02374</name>
</gene>
<accession>S3BTM9</accession>
<keyword evidence="1" id="KW-1133">Transmembrane helix</keyword>
<keyword evidence="1" id="KW-0812">Transmembrane</keyword>
<comment type="caution">
    <text evidence="2">The sequence shown here is derived from an EMBL/GenBank/DDBJ whole genome shotgun (WGS) entry which is preliminary data.</text>
</comment>
<evidence type="ECO:0000313" key="2">
    <source>
        <dbReference type="EMBL" id="EPD97537.1"/>
    </source>
</evidence>
<keyword evidence="1" id="KW-0472">Membrane</keyword>
<organism evidence="2 3">
    <name type="scientific">Sutterella wadsworthensis HGA0223</name>
    <dbReference type="NCBI Taxonomy" id="1203554"/>
    <lineage>
        <taxon>Bacteria</taxon>
        <taxon>Pseudomonadati</taxon>
        <taxon>Pseudomonadota</taxon>
        <taxon>Betaproteobacteria</taxon>
        <taxon>Burkholderiales</taxon>
        <taxon>Sutterellaceae</taxon>
        <taxon>Sutterella</taxon>
    </lineage>
</organism>